<dbReference type="OrthoDB" id="8256165at2"/>
<evidence type="ECO:0000313" key="2">
    <source>
        <dbReference type="Proteomes" id="UP000181962"/>
    </source>
</evidence>
<dbReference type="RefSeq" id="WP_038937313.1">
    <property type="nucleotide sequence ID" value="NZ_CP017637.1"/>
</dbReference>
<accession>A0A1L3F8A4</accession>
<sequence length="68" mass="7819">MKTKLSGKLSHYDKMAASAQQFFTEATACREEAARSLDQVDREGWLKLAREWTELALAAERGQIFRRD</sequence>
<dbReference type="AlphaFoldDB" id="A0A1L3F8A4"/>
<gene>
    <name evidence="1" type="ORF">BKD09_14445</name>
</gene>
<dbReference type="Proteomes" id="UP000181962">
    <property type="component" value="Chromosome"/>
</dbReference>
<evidence type="ECO:0000313" key="1">
    <source>
        <dbReference type="EMBL" id="APG09540.1"/>
    </source>
</evidence>
<reference evidence="1 2" key="1">
    <citation type="submission" date="2016-11" db="EMBL/GenBank/DDBJ databases">
        <title>Complete Genome Sequence of Bradyrhizobium sp. strain J5, an isolated from soybean nodule in Hokkaido.</title>
        <authorList>
            <person name="Kanehara K."/>
        </authorList>
    </citation>
    <scope>NUCLEOTIDE SEQUENCE [LARGE SCALE GENOMIC DNA]</scope>
    <source>
        <strain evidence="1 2">J5</strain>
    </source>
</reference>
<name>A0A1L3F8A4_BRAJP</name>
<protein>
    <submittedName>
        <fullName evidence="1">Uncharacterized protein</fullName>
    </submittedName>
</protein>
<proteinExistence type="predicted"/>
<dbReference type="EMBL" id="CP017637">
    <property type="protein sequence ID" value="APG09540.1"/>
    <property type="molecule type" value="Genomic_DNA"/>
</dbReference>
<organism evidence="1 2">
    <name type="scientific">Bradyrhizobium japonicum</name>
    <dbReference type="NCBI Taxonomy" id="375"/>
    <lineage>
        <taxon>Bacteria</taxon>
        <taxon>Pseudomonadati</taxon>
        <taxon>Pseudomonadota</taxon>
        <taxon>Alphaproteobacteria</taxon>
        <taxon>Hyphomicrobiales</taxon>
        <taxon>Nitrobacteraceae</taxon>
        <taxon>Bradyrhizobium</taxon>
    </lineage>
</organism>